<keyword evidence="2" id="KW-1185">Reference proteome</keyword>
<dbReference type="SMART" id="SM00868">
    <property type="entry name" value="zf-AD"/>
    <property type="match status" value="1"/>
</dbReference>
<evidence type="ECO:0000313" key="2">
    <source>
        <dbReference type="Proteomes" id="UP000092462"/>
    </source>
</evidence>
<dbReference type="EnsemblMetazoa" id="PPAI000058-RA">
    <property type="protein sequence ID" value="PPAI000058-PA"/>
    <property type="gene ID" value="PPAI000058"/>
</dbReference>
<dbReference type="InterPro" id="IPR012934">
    <property type="entry name" value="Znf_AD"/>
</dbReference>
<dbReference type="VEuPathDB" id="VectorBase:PPAPM1_004570"/>
<dbReference type="GO" id="GO:0008270">
    <property type="term" value="F:zinc ion binding"/>
    <property type="evidence" value="ECO:0007669"/>
    <property type="project" value="InterPro"/>
</dbReference>
<dbReference type="Gene3D" id="3.40.1800.20">
    <property type="match status" value="1"/>
</dbReference>
<protein>
    <submittedName>
        <fullName evidence="1">Uncharacterized protein</fullName>
    </submittedName>
</protein>
<sequence length="412" mass="47073">MAFGTVGREDGAQKMQSITNQLEVICKYLMISLLPFEGVESSICGECSSFITKANDFRNRCQKADEMFKELISRKNITQHDLESIRFKYGVDNEDVKHCPALTDTENHSVEQDQSPDPLEVQIEAPVIIKQEKSEEVLPAPRKHTDIEKTNSTRKKKKLFVVSYCEEKSYLSVPYAGTDLEYDDFVQSACSYLDLPEISIYDPKEIRISSHAFTHVFEENAPEYVIVKSGGSSRSSLPSISRKASSEYATYREDSSEIFLEIFKESNSNDDIDIESENIIAFEEPHENNINDTGPPQRKRRKKVQLNISYEDVLPMLRDYFIKIGGSGLFGKTEPLSRQNRKYVIQNVCKHLYQHCDNPKGPQKIAWANATITLFPSLRSNNPKAPYDDVFNPIDHGGFLGNRIKNSIWRRK</sequence>
<accession>A0A1B0CYI4</accession>
<dbReference type="Proteomes" id="UP000092462">
    <property type="component" value="Unassembled WGS sequence"/>
</dbReference>
<reference evidence="1" key="1">
    <citation type="submission" date="2022-08" db="UniProtKB">
        <authorList>
            <consortium name="EnsemblMetazoa"/>
        </authorList>
    </citation>
    <scope>IDENTIFICATION</scope>
    <source>
        <strain evidence="1">Israel</strain>
    </source>
</reference>
<dbReference type="VEuPathDB" id="VectorBase:PPAI000058"/>
<dbReference type="SUPFAM" id="SSF57716">
    <property type="entry name" value="Glucocorticoid receptor-like (DNA-binding domain)"/>
    <property type="match status" value="1"/>
</dbReference>
<name>A0A1B0CYI4_PHLPP</name>
<dbReference type="AlphaFoldDB" id="A0A1B0CYI4"/>
<proteinExistence type="predicted"/>
<dbReference type="EMBL" id="AJVK01000251">
    <property type="status" value="NOT_ANNOTATED_CDS"/>
    <property type="molecule type" value="Genomic_DNA"/>
</dbReference>
<evidence type="ECO:0000313" key="1">
    <source>
        <dbReference type="EnsemblMetazoa" id="PPAI000058-PA"/>
    </source>
</evidence>
<organism evidence="1 2">
    <name type="scientific">Phlebotomus papatasi</name>
    <name type="common">Sandfly</name>
    <dbReference type="NCBI Taxonomy" id="29031"/>
    <lineage>
        <taxon>Eukaryota</taxon>
        <taxon>Metazoa</taxon>
        <taxon>Ecdysozoa</taxon>
        <taxon>Arthropoda</taxon>
        <taxon>Hexapoda</taxon>
        <taxon>Insecta</taxon>
        <taxon>Pterygota</taxon>
        <taxon>Neoptera</taxon>
        <taxon>Endopterygota</taxon>
        <taxon>Diptera</taxon>
        <taxon>Nematocera</taxon>
        <taxon>Psychodoidea</taxon>
        <taxon>Psychodidae</taxon>
        <taxon>Phlebotomus</taxon>
        <taxon>Phlebotomus</taxon>
    </lineage>
</organism>
<dbReference type="GO" id="GO:0005634">
    <property type="term" value="C:nucleus"/>
    <property type="evidence" value="ECO:0007669"/>
    <property type="project" value="InterPro"/>
</dbReference>